<organism evidence="1 2">
    <name type="scientific">Microbotryum silenes-dioicae</name>
    <dbReference type="NCBI Taxonomy" id="796604"/>
    <lineage>
        <taxon>Eukaryota</taxon>
        <taxon>Fungi</taxon>
        <taxon>Dikarya</taxon>
        <taxon>Basidiomycota</taxon>
        <taxon>Pucciniomycotina</taxon>
        <taxon>Microbotryomycetes</taxon>
        <taxon>Microbotryales</taxon>
        <taxon>Microbotryaceae</taxon>
        <taxon>Microbotryum</taxon>
    </lineage>
</organism>
<dbReference type="AlphaFoldDB" id="A0A2X0MRR3"/>
<evidence type="ECO:0000313" key="1">
    <source>
        <dbReference type="EMBL" id="SGY49353.1"/>
    </source>
</evidence>
<gene>
    <name evidence="1" type="primary">BQ5605_C001g00772</name>
    <name evidence="1" type="ORF">BQ5605_C001G00772</name>
</gene>
<accession>A0A2X0MRR3</accession>
<evidence type="ECO:0000313" key="2">
    <source>
        <dbReference type="Proteomes" id="UP000249464"/>
    </source>
</evidence>
<sequence length="168" mass="18965">MSVSERLDSDQRFFDDLVEKSEAIISITNSSRSIGYRCAVCSRHKDRRLSLAQARAHFKTNVHKEQVQLQGIGVGDPTWVSFPNNEATSRNICDWASYLWTKYVEPTRRSAAASKFGTAKDSKDWKQPLARMQTTKDDAQSQMFLLVAKTTRHLSSCKESQLTASTAD</sequence>
<proteinExistence type="predicted"/>
<dbReference type="Proteomes" id="UP000249464">
    <property type="component" value="Unassembled WGS sequence"/>
</dbReference>
<protein>
    <submittedName>
        <fullName evidence="1">BQ5605_C001g00772 protein</fullName>
    </submittedName>
</protein>
<name>A0A2X0MRR3_9BASI</name>
<dbReference type="EMBL" id="FQNC01000043">
    <property type="protein sequence ID" value="SGY49353.1"/>
    <property type="molecule type" value="Genomic_DNA"/>
</dbReference>
<keyword evidence="2" id="KW-1185">Reference proteome</keyword>
<reference evidence="1 2" key="1">
    <citation type="submission" date="2016-11" db="EMBL/GenBank/DDBJ databases">
        <authorList>
            <person name="Jaros S."/>
            <person name="Januszkiewicz K."/>
            <person name="Wedrychowicz H."/>
        </authorList>
    </citation>
    <scope>NUCLEOTIDE SEQUENCE [LARGE SCALE GENOMIC DNA]</scope>
</reference>